<protein>
    <submittedName>
        <fullName evidence="2">Uncharacterized protein</fullName>
    </submittedName>
</protein>
<keyword evidence="3" id="KW-1185">Reference proteome</keyword>
<gene>
    <name evidence="2" type="ORF">ODALV1_LOCUS1688</name>
</gene>
<accession>A0ABP1PMJ6</accession>
<evidence type="ECO:0000313" key="2">
    <source>
        <dbReference type="EMBL" id="CAL8071373.1"/>
    </source>
</evidence>
<dbReference type="EMBL" id="CAXLJM020000006">
    <property type="protein sequence ID" value="CAL8071373.1"/>
    <property type="molecule type" value="Genomic_DNA"/>
</dbReference>
<sequence length="294" mass="31597">MSDLNPRPSATGGVGKKISVGNKSRTSMASSGSGMTGRTLERGKPVKVGGVGGNLLPSRMSVSGAGPSGRTSNAVGSRDGAGSVLRPPASNTERLSNGYELYLQSLLQDLIVQRQDELKHKVFADKMALKCVVAARGAYRLNKIFINKLVLSIFGHIMGLTKLANPLENLLDFTGEEALSQIQAILSAKFDRIIIEGGVLNKPLFEDVEVNKITEALKTGMRKNCEEKTVLEFGTLINEVLKKLEIKLQISQGNNRKAGQRNKILLESCTVAILNSHALALQLTPSESIESVDQ</sequence>
<comment type="caution">
    <text evidence="2">The sequence shown here is derived from an EMBL/GenBank/DDBJ whole genome shotgun (WGS) entry which is preliminary data.</text>
</comment>
<reference evidence="2 3" key="1">
    <citation type="submission" date="2024-08" db="EMBL/GenBank/DDBJ databases">
        <authorList>
            <person name="Cucini C."/>
            <person name="Frati F."/>
        </authorList>
    </citation>
    <scope>NUCLEOTIDE SEQUENCE [LARGE SCALE GENOMIC DNA]</scope>
</reference>
<evidence type="ECO:0000256" key="1">
    <source>
        <dbReference type="SAM" id="MobiDB-lite"/>
    </source>
</evidence>
<dbReference type="Proteomes" id="UP001642540">
    <property type="component" value="Unassembled WGS sequence"/>
</dbReference>
<name>A0ABP1PMJ6_9HEXA</name>
<organism evidence="2 3">
    <name type="scientific">Orchesella dallaii</name>
    <dbReference type="NCBI Taxonomy" id="48710"/>
    <lineage>
        <taxon>Eukaryota</taxon>
        <taxon>Metazoa</taxon>
        <taxon>Ecdysozoa</taxon>
        <taxon>Arthropoda</taxon>
        <taxon>Hexapoda</taxon>
        <taxon>Collembola</taxon>
        <taxon>Entomobryomorpha</taxon>
        <taxon>Entomobryoidea</taxon>
        <taxon>Orchesellidae</taxon>
        <taxon>Orchesellinae</taxon>
        <taxon>Orchesella</taxon>
    </lineage>
</organism>
<feature type="region of interest" description="Disordered" evidence="1">
    <location>
        <begin position="1"/>
        <end position="91"/>
    </location>
</feature>
<proteinExistence type="predicted"/>
<feature type="compositionally biased region" description="Low complexity" evidence="1">
    <location>
        <begin position="24"/>
        <end position="38"/>
    </location>
</feature>
<evidence type="ECO:0000313" key="3">
    <source>
        <dbReference type="Proteomes" id="UP001642540"/>
    </source>
</evidence>